<dbReference type="InParanoid" id="A0A2P6MW15"/>
<evidence type="ECO:0000313" key="1">
    <source>
        <dbReference type="EMBL" id="PRP75836.1"/>
    </source>
</evidence>
<gene>
    <name evidence="1" type="ORF">PROFUN_15523</name>
</gene>
<comment type="caution">
    <text evidence="1">The sequence shown here is derived from an EMBL/GenBank/DDBJ whole genome shotgun (WGS) entry which is preliminary data.</text>
</comment>
<keyword evidence="2" id="KW-1185">Reference proteome</keyword>
<organism evidence="1 2">
    <name type="scientific">Planoprotostelium fungivorum</name>
    <dbReference type="NCBI Taxonomy" id="1890364"/>
    <lineage>
        <taxon>Eukaryota</taxon>
        <taxon>Amoebozoa</taxon>
        <taxon>Evosea</taxon>
        <taxon>Variosea</taxon>
        <taxon>Cavosteliida</taxon>
        <taxon>Cavosteliaceae</taxon>
        <taxon>Planoprotostelium</taxon>
    </lineage>
</organism>
<dbReference type="AlphaFoldDB" id="A0A2P6MW15"/>
<reference evidence="1 2" key="1">
    <citation type="journal article" date="2018" name="Genome Biol. Evol.">
        <title>Multiple Roots of Fruiting Body Formation in Amoebozoa.</title>
        <authorList>
            <person name="Hillmann F."/>
            <person name="Forbes G."/>
            <person name="Novohradska S."/>
            <person name="Ferling I."/>
            <person name="Riege K."/>
            <person name="Groth M."/>
            <person name="Westermann M."/>
            <person name="Marz M."/>
            <person name="Spaller T."/>
            <person name="Winckler T."/>
            <person name="Schaap P."/>
            <person name="Glockner G."/>
        </authorList>
    </citation>
    <scope>NUCLEOTIDE SEQUENCE [LARGE SCALE GENOMIC DNA]</scope>
    <source>
        <strain evidence="1 2">Jena</strain>
    </source>
</reference>
<sequence>MSSEDLDLKRELELTENVTREESARVKRVRGVDWCLDHLPVDILCIIAGYLNVFKRDRDTLYNLIKRGDMSSSLNLAQPGYTDFTQSLRINFDTVEEYALDRDGILKDPTAFPNLHLLCVMVSRDVLVSCPTPLIGGLQGRTITSFKILVRNNTFSRYDDADLHLYERNLESLFTNAIHPNLTVFEYDNGHDRRSRSLLEELASCNGLEVLILPSDQHDDLLNRTCVFPFVRDLRPSSWPNLKRVDISGAIPPSLISLMKSEERGESLFMSVELKRSRRKEATDVLPALQCLKCPFSCLYPYVLSLSTTGQLRPIRVIQGSLAAPPMDDDIPLSTLTTLESINCLPSSYLSRLPPSLRTLSLLPEREPCIPTDLLLPRLESVKIVVRGTGSDSDLVESSWPGDDVTSWNIIRWARGWCRAAPCLRVVDVLVSFVLGGGVPYSPEGGRNTAAGVVMDSRLWIIEADKLELQNVHGADGQYVAVTLSAPVLEIISPSVNREEGYARMKLNTKRTVTVTQKIISRAVATRTTKKATTSAQGKDEAKCRRPENTGLYSYRLESSGQKTQVPKEVQIAIRCISSVLECIEHYNGSRRAFKTIQLISGWGLRLLNKDDRLSSD</sequence>
<dbReference type="EMBL" id="MDYQ01000361">
    <property type="protein sequence ID" value="PRP75836.1"/>
    <property type="molecule type" value="Genomic_DNA"/>
</dbReference>
<dbReference type="Proteomes" id="UP000241769">
    <property type="component" value="Unassembled WGS sequence"/>
</dbReference>
<protein>
    <submittedName>
        <fullName evidence="1">Uncharacterized protein</fullName>
    </submittedName>
</protein>
<proteinExistence type="predicted"/>
<name>A0A2P6MW15_9EUKA</name>
<evidence type="ECO:0000313" key="2">
    <source>
        <dbReference type="Proteomes" id="UP000241769"/>
    </source>
</evidence>
<accession>A0A2P6MW15</accession>